<dbReference type="AlphaFoldDB" id="A0AAV7M4M7"/>
<evidence type="ECO:0000313" key="3">
    <source>
        <dbReference type="Proteomes" id="UP001066276"/>
    </source>
</evidence>
<dbReference type="Proteomes" id="UP001066276">
    <property type="component" value="Chromosome 10"/>
</dbReference>
<feature type="compositionally biased region" description="Basic residues" evidence="1">
    <location>
        <begin position="20"/>
        <end position="34"/>
    </location>
</feature>
<feature type="region of interest" description="Disordered" evidence="1">
    <location>
        <begin position="106"/>
        <end position="198"/>
    </location>
</feature>
<name>A0AAV7M4M7_PLEWA</name>
<feature type="compositionally biased region" description="Basic and acidic residues" evidence="1">
    <location>
        <begin position="136"/>
        <end position="146"/>
    </location>
</feature>
<organism evidence="2 3">
    <name type="scientific">Pleurodeles waltl</name>
    <name type="common">Iberian ribbed newt</name>
    <dbReference type="NCBI Taxonomy" id="8319"/>
    <lineage>
        <taxon>Eukaryota</taxon>
        <taxon>Metazoa</taxon>
        <taxon>Chordata</taxon>
        <taxon>Craniata</taxon>
        <taxon>Vertebrata</taxon>
        <taxon>Euteleostomi</taxon>
        <taxon>Amphibia</taxon>
        <taxon>Batrachia</taxon>
        <taxon>Caudata</taxon>
        <taxon>Salamandroidea</taxon>
        <taxon>Salamandridae</taxon>
        <taxon>Pleurodelinae</taxon>
        <taxon>Pleurodeles</taxon>
    </lineage>
</organism>
<proteinExistence type="predicted"/>
<accession>A0AAV7M4M7</accession>
<dbReference type="EMBL" id="JANPWB010000014">
    <property type="protein sequence ID" value="KAJ1096828.1"/>
    <property type="molecule type" value="Genomic_DNA"/>
</dbReference>
<feature type="compositionally biased region" description="Basic and acidic residues" evidence="1">
    <location>
        <begin position="188"/>
        <end position="198"/>
    </location>
</feature>
<evidence type="ECO:0000313" key="2">
    <source>
        <dbReference type="EMBL" id="KAJ1096828.1"/>
    </source>
</evidence>
<feature type="region of interest" description="Disordered" evidence="1">
    <location>
        <begin position="1"/>
        <end position="34"/>
    </location>
</feature>
<gene>
    <name evidence="2" type="ORF">NDU88_001959</name>
</gene>
<evidence type="ECO:0000256" key="1">
    <source>
        <dbReference type="SAM" id="MobiDB-lite"/>
    </source>
</evidence>
<sequence length="198" mass="22963">MAETPGQLKSKQKQAEARLKQRHVQNARMSRKRRACTRQLRIGEVVLMKNRCPAGKFRTTFESGLWTVTRVKGTLVTVTRGPEVVTRNISCFKAYHGEHPFCQRNVRDRSREREDDDFESSDVLNESGLKNSPTPTRDDQREREVAPMRAPTQIEEDQPAEVQVEEDSREVIQGRGRGRYHLRSRLSPPERLKDYVCE</sequence>
<feature type="compositionally biased region" description="Acidic residues" evidence="1">
    <location>
        <begin position="154"/>
        <end position="168"/>
    </location>
</feature>
<reference evidence="2" key="1">
    <citation type="journal article" date="2022" name="bioRxiv">
        <title>Sequencing and chromosome-scale assembly of the giantPleurodeles waltlgenome.</title>
        <authorList>
            <person name="Brown T."/>
            <person name="Elewa A."/>
            <person name="Iarovenko S."/>
            <person name="Subramanian E."/>
            <person name="Araus A.J."/>
            <person name="Petzold A."/>
            <person name="Susuki M."/>
            <person name="Suzuki K.-i.T."/>
            <person name="Hayashi T."/>
            <person name="Toyoda A."/>
            <person name="Oliveira C."/>
            <person name="Osipova E."/>
            <person name="Leigh N.D."/>
            <person name="Simon A."/>
            <person name="Yun M.H."/>
        </authorList>
    </citation>
    <scope>NUCLEOTIDE SEQUENCE</scope>
    <source>
        <strain evidence="2">20211129_DDA</strain>
        <tissue evidence="2">Liver</tissue>
    </source>
</reference>
<protein>
    <submittedName>
        <fullName evidence="2">Uncharacterized protein</fullName>
    </submittedName>
</protein>
<keyword evidence="3" id="KW-1185">Reference proteome</keyword>
<comment type="caution">
    <text evidence="2">The sequence shown here is derived from an EMBL/GenBank/DDBJ whole genome shotgun (WGS) entry which is preliminary data.</text>
</comment>